<evidence type="ECO:0000259" key="8">
    <source>
        <dbReference type="Pfam" id="PF00144"/>
    </source>
</evidence>
<dbReference type="SUPFAM" id="SSF56601">
    <property type="entry name" value="beta-lactamase/transpeptidase-like"/>
    <property type="match status" value="1"/>
</dbReference>
<keyword evidence="4 6" id="KW-0378">Hydrolase</keyword>
<comment type="similarity">
    <text evidence="2 6">Belongs to the class-C beta-lactamase family.</text>
</comment>
<dbReference type="PANTHER" id="PTHR46825">
    <property type="entry name" value="D-ALANYL-D-ALANINE-CARBOXYPEPTIDASE/ENDOPEPTIDASE AMPH"/>
    <property type="match status" value="1"/>
</dbReference>
<dbReference type="GO" id="GO:0008800">
    <property type="term" value="F:beta-lactamase activity"/>
    <property type="evidence" value="ECO:0007669"/>
    <property type="project" value="UniProtKB-UniRule"/>
</dbReference>
<dbReference type="InterPro" id="IPR012338">
    <property type="entry name" value="Beta-lactam/transpept-like"/>
</dbReference>
<feature type="signal peptide" evidence="7">
    <location>
        <begin position="1"/>
        <end position="24"/>
    </location>
</feature>
<dbReference type="EC" id="3.5.2.6" evidence="3 6"/>
<evidence type="ECO:0000256" key="7">
    <source>
        <dbReference type="SAM" id="SignalP"/>
    </source>
</evidence>
<accession>A0A0K0XS75</accession>
<dbReference type="PROSITE" id="PS00336">
    <property type="entry name" value="BETA_LACTAMASE_C"/>
    <property type="match status" value="1"/>
</dbReference>
<dbReference type="STRING" id="1579979.WM2015_81"/>
<dbReference type="InterPro" id="IPR050491">
    <property type="entry name" value="AmpC-like"/>
</dbReference>
<dbReference type="Proteomes" id="UP000066624">
    <property type="component" value="Chromosome"/>
</dbReference>
<gene>
    <name evidence="9" type="ORF">WM2015_81</name>
</gene>
<dbReference type="AlphaFoldDB" id="A0A0K0XS75"/>
<dbReference type="PANTHER" id="PTHR46825:SF7">
    <property type="entry name" value="D-ALANYL-D-ALANINE CARBOXYPEPTIDASE"/>
    <property type="match status" value="1"/>
</dbReference>
<name>A0A0K0XS75_9GAMM</name>
<dbReference type="OrthoDB" id="119951at2"/>
<evidence type="ECO:0000256" key="1">
    <source>
        <dbReference type="ARBA" id="ARBA00001526"/>
    </source>
</evidence>
<evidence type="ECO:0000313" key="10">
    <source>
        <dbReference type="Proteomes" id="UP000066624"/>
    </source>
</evidence>
<feature type="domain" description="Beta-lactamase-related" evidence="8">
    <location>
        <begin position="28"/>
        <end position="326"/>
    </location>
</feature>
<sequence>MQHKSALSVTILLASAFFSAPSAANWTDAVDQRIAGDRSGVCLVATRIQDEVEHAASCADAGVDRELDARSRFEIGSISKALQGLLVAVLVERGELDLDQPVAEIWAEQTIPGDSEAPIRLRHLLTHTSGLPRLPTGFVPADMSNPYDGFDRSALLEALANTELEAKPGEAFAYSNFGAMLLAQALVDLTGQGLEALFDRHVFGPLGMEDTGLSGPTVQGHDASGEAVPNWDFDGDLGGVGAIRSTPADMAKWLVALLRPEGSELAAALERSQQALIEVGGQTVGYGWLHLPLGDGQVLAHDGGTGGFSSFAVVDPGHERASLILMDTSMLMQNSLADLAFHLIDPDYPLASPQRPALAAEGEVLEHYVGRYGLYQGDEPFLGDFTLDFTVDQGELLIQASVGGQVQPRIPLSSEGEGRFVQADLDLSIEFERDAAGQVVGLDFQQGPLSLDGRRQ</sequence>
<dbReference type="InterPro" id="IPR001586">
    <property type="entry name" value="Beta-lactam_class-C_AS"/>
</dbReference>
<organism evidence="9 10">
    <name type="scientific">Wenzhouxiangella marina</name>
    <dbReference type="NCBI Taxonomy" id="1579979"/>
    <lineage>
        <taxon>Bacteria</taxon>
        <taxon>Pseudomonadati</taxon>
        <taxon>Pseudomonadota</taxon>
        <taxon>Gammaproteobacteria</taxon>
        <taxon>Chromatiales</taxon>
        <taxon>Wenzhouxiangellaceae</taxon>
        <taxon>Wenzhouxiangella</taxon>
    </lineage>
</organism>
<protein>
    <recommendedName>
        <fullName evidence="3 6">Beta-lactamase</fullName>
        <ecNumber evidence="3 6">3.5.2.6</ecNumber>
    </recommendedName>
</protein>
<reference evidence="9 10" key="1">
    <citation type="submission" date="2015-07" db="EMBL/GenBank/DDBJ databases">
        <authorList>
            <person name="Noorani M."/>
        </authorList>
    </citation>
    <scope>NUCLEOTIDE SEQUENCE [LARGE SCALE GENOMIC DNA]</scope>
    <source>
        <strain evidence="9 10">KCTC 42284</strain>
    </source>
</reference>
<keyword evidence="5 6" id="KW-0046">Antibiotic resistance</keyword>
<evidence type="ECO:0000256" key="5">
    <source>
        <dbReference type="ARBA" id="ARBA00023251"/>
    </source>
</evidence>
<keyword evidence="7" id="KW-0732">Signal</keyword>
<dbReference type="KEGG" id="wma:WM2015_81"/>
<dbReference type="Pfam" id="PF00144">
    <property type="entry name" value="Beta-lactamase"/>
    <property type="match status" value="1"/>
</dbReference>
<dbReference type="RefSeq" id="WP_082169318.1">
    <property type="nucleotide sequence ID" value="NZ_CP012154.1"/>
</dbReference>
<dbReference type="GO" id="GO:0030288">
    <property type="term" value="C:outer membrane-bounded periplasmic space"/>
    <property type="evidence" value="ECO:0007669"/>
    <property type="project" value="InterPro"/>
</dbReference>
<dbReference type="InterPro" id="IPR001466">
    <property type="entry name" value="Beta-lactam-related"/>
</dbReference>
<evidence type="ECO:0000256" key="6">
    <source>
        <dbReference type="RuleBase" id="RU361140"/>
    </source>
</evidence>
<evidence type="ECO:0000313" key="9">
    <source>
        <dbReference type="EMBL" id="AKS40472.1"/>
    </source>
</evidence>
<dbReference type="GO" id="GO:0017001">
    <property type="term" value="P:antibiotic catabolic process"/>
    <property type="evidence" value="ECO:0007669"/>
    <property type="project" value="InterPro"/>
</dbReference>
<keyword evidence="10" id="KW-1185">Reference proteome</keyword>
<dbReference type="Gene3D" id="3.40.710.10">
    <property type="entry name" value="DD-peptidase/beta-lactamase superfamily"/>
    <property type="match status" value="1"/>
</dbReference>
<evidence type="ECO:0000256" key="3">
    <source>
        <dbReference type="ARBA" id="ARBA00012865"/>
    </source>
</evidence>
<feature type="chain" id="PRO_5005454312" description="Beta-lactamase" evidence="7">
    <location>
        <begin position="25"/>
        <end position="456"/>
    </location>
</feature>
<dbReference type="EMBL" id="CP012154">
    <property type="protein sequence ID" value="AKS40472.1"/>
    <property type="molecule type" value="Genomic_DNA"/>
</dbReference>
<dbReference type="GO" id="GO:0046677">
    <property type="term" value="P:response to antibiotic"/>
    <property type="evidence" value="ECO:0007669"/>
    <property type="project" value="UniProtKB-UniRule"/>
</dbReference>
<evidence type="ECO:0000256" key="4">
    <source>
        <dbReference type="ARBA" id="ARBA00022801"/>
    </source>
</evidence>
<proteinExistence type="inferred from homology"/>
<evidence type="ECO:0000256" key="2">
    <source>
        <dbReference type="ARBA" id="ARBA00007840"/>
    </source>
</evidence>
<comment type="catalytic activity">
    <reaction evidence="1 6">
        <text>a beta-lactam + H2O = a substituted beta-amino acid</text>
        <dbReference type="Rhea" id="RHEA:20401"/>
        <dbReference type="ChEBI" id="CHEBI:15377"/>
        <dbReference type="ChEBI" id="CHEBI:35627"/>
        <dbReference type="ChEBI" id="CHEBI:140347"/>
        <dbReference type="EC" id="3.5.2.6"/>
    </reaction>
</comment>